<sequence>MSEKKYEFRKRLEVVHKPDRRNPDVSAAANETELNDEWRIVIAKDAGALMLNVAKDLQDYLLVSMQVSVPVRRVEDVAQVASSENNVIVLADRTRLPELGESLTEPRSYRIVAEENRIAVCGFDDRGVGQGSYFLEDLMNLKEAPIVSRQDVTRTPLFSPRMVHSGWGLDHYPDSHLNAMAHAGIDSILLFVKDVNETPDGFIDFNYLIDRAELYGLDVYAYSYITSRKHPDAPDAEEYYDGTYGALFKACPRLKGVIFVGESCEFPSHDPNTTGMLRLEWPKDKPQTKVSPGWWPCVDFPQWLNMIKKVIHKHNDKADIVFWTYNWGWAPEEDRLKLIRALPEGITLQVTFEMFEQIKHEHITSVCVDYTVSFEGPGRYFSSEAEVAHERGIKLYTMCNTGGLTWDIGVIPYEPVPFQWAKRHAALLKAREDWGLSGLMESHHFGWWPSFLNDLTKTAYWSAPAPAEDIFAAVAKRDFSAEAVPYVLEAWRHWSDGISHYIPTNEDQYGPFRIGPSYPLIFQRGVQIPASKHAMFGNEIIVADYRPHEGARQSLGASRIDVELRSLERMLELWQLGNESLNQALTLTPEAKLSEGKLMLGLNEFIALTIRTVIHAKQWWKLKQRLFIEGDPLKAAALLDELEAVAKAELANAEAAIPLTEADSRLGWEPSMDYMTDPEHLQWKIAQIRSLLDSELPTYRKSLALTESGQSAQ</sequence>
<name>A0A329MGD0_9BACL</name>
<dbReference type="OrthoDB" id="2503868at2"/>
<dbReference type="EMBL" id="QMFB01000014">
    <property type="protein sequence ID" value="RAV18955.1"/>
    <property type="molecule type" value="Genomic_DNA"/>
</dbReference>
<keyword evidence="2" id="KW-1185">Reference proteome</keyword>
<evidence type="ECO:0000313" key="1">
    <source>
        <dbReference type="EMBL" id="RAV18955.1"/>
    </source>
</evidence>
<protein>
    <recommendedName>
        <fullName evidence="3">Beta-hexosaminidase bacterial type N-terminal domain-containing protein</fullName>
    </recommendedName>
</protein>
<dbReference type="AlphaFoldDB" id="A0A329MGD0"/>
<evidence type="ECO:0008006" key="3">
    <source>
        <dbReference type="Google" id="ProtNLM"/>
    </source>
</evidence>
<organism evidence="1 2">
    <name type="scientific">Paenibacillus contaminans</name>
    <dbReference type="NCBI Taxonomy" id="450362"/>
    <lineage>
        <taxon>Bacteria</taxon>
        <taxon>Bacillati</taxon>
        <taxon>Bacillota</taxon>
        <taxon>Bacilli</taxon>
        <taxon>Bacillales</taxon>
        <taxon>Paenibacillaceae</taxon>
        <taxon>Paenibacillus</taxon>
    </lineage>
</organism>
<evidence type="ECO:0000313" key="2">
    <source>
        <dbReference type="Proteomes" id="UP000250369"/>
    </source>
</evidence>
<dbReference type="RefSeq" id="WP_113033162.1">
    <property type="nucleotide sequence ID" value="NZ_QMFB01000014.1"/>
</dbReference>
<gene>
    <name evidence="1" type="ORF">DQG23_22650</name>
</gene>
<accession>A0A329MGD0</accession>
<proteinExistence type="predicted"/>
<dbReference type="Proteomes" id="UP000250369">
    <property type="component" value="Unassembled WGS sequence"/>
</dbReference>
<reference evidence="1 2" key="1">
    <citation type="journal article" date="2009" name="Int. J. Syst. Evol. Microbiol.">
        <title>Paenibacillus contaminans sp. nov., isolated from a contaminated laboratory plate.</title>
        <authorList>
            <person name="Chou J.H."/>
            <person name="Lee J.H."/>
            <person name="Lin M.C."/>
            <person name="Chang P.S."/>
            <person name="Arun A.B."/>
            <person name="Young C.C."/>
            <person name="Chen W.M."/>
        </authorList>
    </citation>
    <scope>NUCLEOTIDE SEQUENCE [LARGE SCALE GENOMIC DNA]</scope>
    <source>
        <strain evidence="1 2">CKOBP-6</strain>
    </source>
</reference>
<comment type="caution">
    <text evidence="1">The sequence shown here is derived from an EMBL/GenBank/DDBJ whole genome shotgun (WGS) entry which is preliminary data.</text>
</comment>